<sequence>MEVVQNGHGKCFGRQRLQLQLLTSAHEASLTQDKLQTRGLIYVAGTICEREGESVNHSSIHCMYVWQIWCVFLSLYGF</sequence>
<evidence type="ECO:0000313" key="1">
    <source>
        <dbReference type="EMBL" id="JAP25836.1"/>
    </source>
</evidence>
<accession>A0A0V0HZP7</accession>
<proteinExistence type="predicted"/>
<organism evidence="1">
    <name type="scientific">Solanum chacoense</name>
    <name type="common">Chaco potato</name>
    <dbReference type="NCBI Taxonomy" id="4108"/>
    <lineage>
        <taxon>Eukaryota</taxon>
        <taxon>Viridiplantae</taxon>
        <taxon>Streptophyta</taxon>
        <taxon>Embryophyta</taxon>
        <taxon>Tracheophyta</taxon>
        <taxon>Spermatophyta</taxon>
        <taxon>Magnoliopsida</taxon>
        <taxon>eudicotyledons</taxon>
        <taxon>Gunneridae</taxon>
        <taxon>Pentapetalae</taxon>
        <taxon>asterids</taxon>
        <taxon>lamiids</taxon>
        <taxon>Solanales</taxon>
        <taxon>Solanaceae</taxon>
        <taxon>Solanoideae</taxon>
        <taxon>Solaneae</taxon>
        <taxon>Solanum</taxon>
    </lineage>
</organism>
<reference evidence="1" key="1">
    <citation type="submission" date="2015-12" db="EMBL/GenBank/DDBJ databases">
        <title>Gene expression during late stages of embryo sac development: a critical building block for successful pollen-pistil interactions.</title>
        <authorList>
            <person name="Liu Y."/>
            <person name="Joly V."/>
            <person name="Sabar M."/>
            <person name="Matton D.P."/>
        </authorList>
    </citation>
    <scope>NUCLEOTIDE SEQUENCE</scope>
</reference>
<dbReference type="AlphaFoldDB" id="A0A0V0HZP7"/>
<dbReference type="EMBL" id="GEDG01012866">
    <property type="protein sequence ID" value="JAP25836.1"/>
    <property type="molecule type" value="Transcribed_RNA"/>
</dbReference>
<name>A0A0V0HZP7_SOLCH</name>
<protein>
    <submittedName>
        <fullName evidence="1">Putative ovule protein</fullName>
    </submittedName>
</protein>